<sequence length="377" mass="40839">MLTARVAIVGGGLSGLYAAYLLEQRGIRDYVLLEARDAPGGRIMSVSPAAGTGEQRSSEQYDLGATWFWPALQPDLQALLTELGLRTFEQQEAGDMLLERSRTHAAARVDGYRSTPAARRVVGGMGALIDALSQRLTANRLMTSCHVRRLRYLDDCVEVDVDGPQGRELAYRVAHVLLAVPPRLALGKIVFEPALPDALARAWQDCETWMAPHAKYVAVFDRPFWQEQGLSGEVRSAVGPMTEIHDASALACHGALFGFLGIPAAVRDQVADEALRTHCRAQLVRLFGDDAASPRAEYLKDWSRDPYTAVAADQNTGVHQRLRLPSSAGSGVWCERLSGIASEWSPEFSGYAAGALDAARRGVAALMAGITGRSLLQ</sequence>
<keyword evidence="3" id="KW-0560">Oxidoreductase</keyword>
<dbReference type="SUPFAM" id="SSF54373">
    <property type="entry name" value="FAD-linked reductases, C-terminal domain"/>
    <property type="match status" value="1"/>
</dbReference>
<dbReference type="RefSeq" id="WP_116384261.1">
    <property type="nucleotide sequence ID" value="NZ_LS483234.1"/>
</dbReference>
<organism evidence="3 4">
    <name type="scientific">Cupriavidus taiwanensis</name>
    <dbReference type="NCBI Taxonomy" id="164546"/>
    <lineage>
        <taxon>Bacteria</taxon>
        <taxon>Pseudomonadati</taxon>
        <taxon>Pseudomonadota</taxon>
        <taxon>Betaproteobacteria</taxon>
        <taxon>Burkholderiales</taxon>
        <taxon>Burkholderiaceae</taxon>
        <taxon>Cupriavidus</taxon>
    </lineage>
</organism>
<dbReference type="SUPFAM" id="SSF51905">
    <property type="entry name" value="FAD/NAD(P)-binding domain"/>
    <property type="match status" value="1"/>
</dbReference>
<name>A0A375JC57_9BURK</name>
<proteinExistence type="inferred from homology"/>
<feature type="domain" description="Amine oxidase" evidence="2">
    <location>
        <begin position="120"/>
        <end position="366"/>
    </location>
</feature>
<dbReference type="EC" id="1.-.-.-" evidence="3"/>
<dbReference type="Proteomes" id="UP000256805">
    <property type="component" value="Unassembled WGS sequence"/>
</dbReference>
<evidence type="ECO:0000256" key="1">
    <source>
        <dbReference type="ARBA" id="ARBA00005995"/>
    </source>
</evidence>
<comment type="similarity">
    <text evidence="1">Belongs to the flavin monoamine oxidase family.</text>
</comment>
<dbReference type="InterPro" id="IPR036188">
    <property type="entry name" value="FAD/NAD-bd_sf"/>
</dbReference>
<dbReference type="Pfam" id="PF01593">
    <property type="entry name" value="Amino_oxidase"/>
    <property type="match status" value="1"/>
</dbReference>
<gene>
    <name evidence="3" type="ORF">CBM2634_B50043</name>
</gene>
<dbReference type="PANTHER" id="PTHR43563:SF1">
    <property type="entry name" value="AMINE OXIDASE [FLAVIN-CONTAINING] B"/>
    <property type="match status" value="1"/>
</dbReference>
<reference evidence="3 4" key="1">
    <citation type="submission" date="2018-01" db="EMBL/GenBank/DDBJ databases">
        <authorList>
            <person name="Gaut B.S."/>
            <person name="Morton B.R."/>
            <person name="Clegg M.T."/>
            <person name="Duvall M.R."/>
        </authorList>
    </citation>
    <scope>NUCLEOTIDE SEQUENCE [LARGE SCALE GENOMIC DNA]</scope>
    <source>
        <strain evidence="3">Cupriavidus taiwanensis cmp 52</strain>
    </source>
</reference>
<evidence type="ECO:0000313" key="3">
    <source>
        <dbReference type="EMBL" id="SPS01563.1"/>
    </source>
</evidence>
<dbReference type="EMBL" id="OVTA01000046">
    <property type="protein sequence ID" value="SPS01563.1"/>
    <property type="molecule type" value="Genomic_DNA"/>
</dbReference>
<dbReference type="AlphaFoldDB" id="A0A375JC57"/>
<protein>
    <submittedName>
        <fullName evidence="3">Putative amine oxidase oxidoreductase protein</fullName>
        <ecNumber evidence="3">1.-.-.-</ecNumber>
    </submittedName>
</protein>
<dbReference type="GO" id="GO:0016491">
    <property type="term" value="F:oxidoreductase activity"/>
    <property type="evidence" value="ECO:0007669"/>
    <property type="project" value="UniProtKB-KW"/>
</dbReference>
<evidence type="ECO:0000313" key="4">
    <source>
        <dbReference type="Proteomes" id="UP000256805"/>
    </source>
</evidence>
<dbReference type="Pfam" id="PF13450">
    <property type="entry name" value="NAD_binding_8"/>
    <property type="match status" value="1"/>
</dbReference>
<dbReference type="PANTHER" id="PTHR43563">
    <property type="entry name" value="AMINE OXIDASE"/>
    <property type="match status" value="1"/>
</dbReference>
<dbReference type="InterPro" id="IPR002937">
    <property type="entry name" value="Amino_oxidase"/>
</dbReference>
<accession>A0A375JC57</accession>
<evidence type="ECO:0000259" key="2">
    <source>
        <dbReference type="Pfam" id="PF01593"/>
    </source>
</evidence>
<dbReference type="Gene3D" id="3.50.50.60">
    <property type="entry name" value="FAD/NAD(P)-binding domain"/>
    <property type="match status" value="2"/>
</dbReference>
<dbReference type="InterPro" id="IPR050703">
    <property type="entry name" value="Flavin_MAO"/>
</dbReference>